<reference evidence="7" key="1">
    <citation type="submission" date="2025-08" db="UniProtKB">
        <authorList>
            <consortium name="RefSeq"/>
        </authorList>
    </citation>
    <scope>IDENTIFICATION</scope>
</reference>
<dbReference type="Pfam" id="PF03184">
    <property type="entry name" value="DDE_1"/>
    <property type="match status" value="1"/>
</dbReference>
<dbReference type="InterPro" id="IPR007889">
    <property type="entry name" value="HTH_Psq"/>
</dbReference>
<comment type="subcellular location">
    <subcellularLocation>
        <location evidence="1">Nucleus</location>
    </subcellularLocation>
</comment>
<dbReference type="Gene3D" id="1.10.10.60">
    <property type="entry name" value="Homeodomain-like"/>
    <property type="match status" value="1"/>
</dbReference>
<dbReference type="InterPro" id="IPR050863">
    <property type="entry name" value="CenT-Element_Derived"/>
</dbReference>
<evidence type="ECO:0000256" key="2">
    <source>
        <dbReference type="ARBA" id="ARBA00023125"/>
    </source>
</evidence>
<dbReference type="RefSeq" id="XP_018495698.1">
    <property type="nucleotide sequence ID" value="XM_018640182.1"/>
</dbReference>
<accession>A0AAJ7L683</accession>
<name>A0AAJ7L683_9ACAR</name>
<evidence type="ECO:0000256" key="1">
    <source>
        <dbReference type="ARBA" id="ARBA00004123"/>
    </source>
</evidence>
<evidence type="ECO:0000256" key="4">
    <source>
        <dbReference type="SAM" id="MobiDB-lite"/>
    </source>
</evidence>
<dbReference type="InterPro" id="IPR036397">
    <property type="entry name" value="RNaseH_sf"/>
</dbReference>
<dbReference type="GO" id="GO:0005634">
    <property type="term" value="C:nucleus"/>
    <property type="evidence" value="ECO:0007669"/>
    <property type="project" value="UniProtKB-SubCell"/>
</dbReference>
<dbReference type="PROSITE" id="PS51253">
    <property type="entry name" value="HTH_CENPB"/>
    <property type="match status" value="1"/>
</dbReference>
<evidence type="ECO:0000256" key="3">
    <source>
        <dbReference type="ARBA" id="ARBA00023242"/>
    </source>
</evidence>
<dbReference type="InterPro" id="IPR009057">
    <property type="entry name" value="Homeodomain-like_sf"/>
</dbReference>
<feature type="region of interest" description="Disordered" evidence="4">
    <location>
        <begin position="27"/>
        <end position="62"/>
    </location>
</feature>
<dbReference type="PANTHER" id="PTHR19303:SF74">
    <property type="entry name" value="POGO TRANSPOSABLE ELEMENT WITH KRAB DOMAIN"/>
    <property type="match status" value="1"/>
</dbReference>
<organism evidence="6 7">
    <name type="scientific">Galendromus occidentalis</name>
    <name type="common">western predatory mite</name>
    <dbReference type="NCBI Taxonomy" id="34638"/>
    <lineage>
        <taxon>Eukaryota</taxon>
        <taxon>Metazoa</taxon>
        <taxon>Ecdysozoa</taxon>
        <taxon>Arthropoda</taxon>
        <taxon>Chelicerata</taxon>
        <taxon>Arachnida</taxon>
        <taxon>Acari</taxon>
        <taxon>Parasitiformes</taxon>
        <taxon>Mesostigmata</taxon>
        <taxon>Gamasina</taxon>
        <taxon>Phytoseioidea</taxon>
        <taxon>Phytoseiidae</taxon>
        <taxon>Typhlodrominae</taxon>
        <taxon>Galendromus</taxon>
    </lineage>
</organism>
<keyword evidence="3" id="KW-0539">Nucleus</keyword>
<protein>
    <submittedName>
        <fullName evidence="7">Uncharacterized protein LOC108864467</fullName>
    </submittedName>
</protein>
<dbReference type="KEGG" id="goe:108864467"/>
<dbReference type="Proteomes" id="UP000694867">
    <property type="component" value="Unplaced"/>
</dbReference>
<dbReference type="InterPro" id="IPR006600">
    <property type="entry name" value="HTH_CenpB_DNA-bd_dom"/>
</dbReference>
<evidence type="ECO:0000313" key="7">
    <source>
        <dbReference type="RefSeq" id="XP_018495698.1"/>
    </source>
</evidence>
<feature type="region of interest" description="Disordered" evidence="4">
    <location>
        <begin position="463"/>
        <end position="484"/>
    </location>
</feature>
<proteinExistence type="predicted"/>
<dbReference type="AlphaFoldDB" id="A0AAJ7L683"/>
<dbReference type="PANTHER" id="PTHR19303">
    <property type="entry name" value="TRANSPOSON"/>
    <property type="match status" value="1"/>
</dbReference>
<keyword evidence="6" id="KW-1185">Reference proteome</keyword>
<evidence type="ECO:0000313" key="6">
    <source>
        <dbReference type="Proteomes" id="UP000694867"/>
    </source>
</evidence>
<dbReference type="InterPro" id="IPR004875">
    <property type="entry name" value="DDE_SF_endonuclease_dom"/>
</dbReference>
<dbReference type="GO" id="GO:0003677">
    <property type="term" value="F:DNA binding"/>
    <property type="evidence" value="ECO:0007669"/>
    <property type="project" value="UniProtKB-KW"/>
</dbReference>
<dbReference type="Pfam" id="PF05225">
    <property type="entry name" value="HTH_psq"/>
    <property type="match status" value="1"/>
</dbReference>
<keyword evidence="2" id="KW-0238">DNA-binding</keyword>
<sequence length="515" mass="58241">MPANAQYDAADLKRAIASVRRGTGLREAARHFNVPPSTLHRKVKSDDDDPQRQRRGPHPILGETEEDVVEWVKKMARMGFPVTMCALQQVGLKLAKLASKNGIERAEQIVSAEKWVRLFRDRHKDLVLRKAEHVSNAQASVSESDIRSFFTRIESRLAEDNLMAILREPSRIFNTDETGMALNPEGGLVVAEKGSRVVYVRGGSEKEMVTVLVTGSAAGSLAPTAMVLRRKRLPPALTNSAREGFCVLKSDRGWMTGSVFRTYLESQFVPFLVKNGIQRPVLLFLDNHRSHLTMEVTDFCESQGIVLLPLMPNATHILQPLDVAVFRPLKAIWFNTASAWRMQNGGRAMRKDEFVVLLQKAFENFESSWLINGFRKAGLSPWDPNAVDYSKICSAEGAVDDGQNESTPRERSMYDFMFDLEERLTVEQLDLFRQHDGKDWHGPARMKDLYNLWLEADRRVRGEIPSPQESEEERAPSSSESLCQEDILAVPEPYKPKRRLSCSHSLFIDSFCVPE</sequence>
<dbReference type="SUPFAM" id="SSF46689">
    <property type="entry name" value="Homeodomain-like"/>
    <property type="match status" value="1"/>
</dbReference>
<evidence type="ECO:0000259" key="5">
    <source>
        <dbReference type="PROSITE" id="PS51253"/>
    </source>
</evidence>
<dbReference type="Gene3D" id="3.30.420.10">
    <property type="entry name" value="Ribonuclease H-like superfamily/Ribonuclease H"/>
    <property type="match status" value="1"/>
</dbReference>
<gene>
    <name evidence="7" type="primary">LOC108864467</name>
</gene>
<dbReference type="GeneID" id="108864467"/>
<feature type="domain" description="HTH CENPB-type" evidence="5">
    <location>
        <begin position="52"/>
        <end position="129"/>
    </location>
</feature>